<dbReference type="RefSeq" id="WP_185681801.1">
    <property type="nucleotide sequence ID" value="NZ_JACLAU010000001.1"/>
</dbReference>
<dbReference type="Gene3D" id="3.40.50.720">
    <property type="entry name" value="NAD(P)-binding Rossmann-like Domain"/>
    <property type="match status" value="1"/>
</dbReference>
<dbReference type="AlphaFoldDB" id="A0A7X1F4T3"/>
<sequence length="358" mass="37895">MADRLRVIQWATGNIGTRALRAVIEHPRLELAGVWVSNPDKAGLDAGALCGAEPTGIRATGSVDEACAIPADCVLYMRQGTDIDEVCRLLASGKNVVTTRGDFHHPAGMDPALRQRIEEACLAGGTSIYSTGSSPGFVTEALAIPLVSLSRRLDCLTIDEFGDCSSRNSPDLLFNVMGFGQPIGDFDQRQADHVKADFAASLSQLADGLGLVIDCWQAHGEYAAARTAAPIAAGTIAAGTMAAQRITIEGLAAGTPRLRFRANWYVSRDIDHPDWDLRESGWRIRVTGDTPLDVGITFPVAPEHYAAFTPGLTAHRAVNAVAAVCAAPPGIRTTVDLPQVLAHLPAQSSAHSSENLPT</sequence>
<comment type="caution">
    <text evidence="1">The sequence shown here is derived from an EMBL/GenBank/DDBJ whole genome shotgun (WGS) entry which is preliminary data.</text>
</comment>
<accession>A0A7X1F4T3</accession>
<keyword evidence="2" id="KW-1185">Reference proteome</keyword>
<organism evidence="1 2">
    <name type="scientific">Novosphingobium aerophilum</name>
    <dbReference type="NCBI Taxonomy" id="2839843"/>
    <lineage>
        <taxon>Bacteria</taxon>
        <taxon>Pseudomonadati</taxon>
        <taxon>Pseudomonadota</taxon>
        <taxon>Alphaproteobacteria</taxon>
        <taxon>Sphingomonadales</taxon>
        <taxon>Sphingomonadaceae</taxon>
        <taxon>Novosphingobium</taxon>
    </lineage>
</organism>
<reference evidence="1 2" key="1">
    <citation type="submission" date="2020-08" db="EMBL/GenBank/DDBJ databases">
        <title>The genome sequence of Novosphingobium flavum 4Y4.</title>
        <authorList>
            <person name="Liu Y."/>
        </authorList>
    </citation>
    <scope>NUCLEOTIDE SEQUENCE [LARGE SCALE GENOMIC DNA]</scope>
    <source>
        <strain evidence="1 2">4Y4</strain>
    </source>
</reference>
<evidence type="ECO:0000313" key="2">
    <source>
        <dbReference type="Proteomes" id="UP000520156"/>
    </source>
</evidence>
<dbReference type="CDD" id="cd24146">
    <property type="entry name" value="nat-AmDH_N_like"/>
    <property type="match status" value="1"/>
</dbReference>
<gene>
    <name evidence="1" type="ORF">H7F49_01630</name>
</gene>
<dbReference type="SUPFAM" id="SSF51735">
    <property type="entry name" value="NAD(P)-binding Rossmann-fold domains"/>
    <property type="match status" value="1"/>
</dbReference>
<evidence type="ECO:0000313" key="1">
    <source>
        <dbReference type="EMBL" id="MBC2650402.1"/>
    </source>
</evidence>
<protein>
    <submittedName>
        <fullName evidence="1">Dihydrodipicolinate reductase</fullName>
    </submittedName>
</protein>
<dbReference type="EMBL" id="JACLAU010000001">
    <property type="protein sequence ID" value="MBC2650402.1"/>
    <property type="molecule type" value="Genomic_DNA"/>
</dbReference>
<dbReference type="Proteomes" id="UP000520156">
    <property type="component" value="Unassembled WGS sequence"/>
</dbReference>
<name>A0A7X1F4T3_9SPHN</name>
<proteinExistence type="predicted"/>
<dbReference type="InterPro" id="IPR036291">
    <property type="entry name" value="NAD(P)-bd_dom_sf"/>
</dbReference>